<dbReference type="PATRIC" id="fig|946077.3.peg.1506"/>
<name>I0WF57_9FLAO</name>
<dbReference type="eggNOG" id="COG3712">
    <property type="taxonomic scope" value="Bacteria"/>
</dbReference>
<keyword evidence="1" id="KW-0472">Membrane</keyword>
<proteinExistence type="predicted"/>
<feature type="domain" description="FecR protein" evidence="2">
    <location>
        <begin position="166"/>
        <end position="258"/>
    </location>
</feature>
<dbReference type="Proteomes" id="UP000005938">
    <property type="component" value="Unassembled WGS sequence"/>
</dbReference>
<dbReference type="InterPro" id="IPR012373">
    <property type="entry name" value="Ferrdict_sens_TM"/>
</dbReference>
<reference evidence="4 5" key="1">
    <citation type="journal article" date="2012" name="J. Bacteriol.">
        <title>Genome Sequence of the Halotolerant Bacterium Imtechella halotolerans K1T.</title>
        <authorList>
            <person name="Kumar S."/>
            <person name="Vikram S."/>
            <person name="Subramanian S."/>
            <person name="Raghava G.P."/>
            <person name="Pinnaka A.K."/>
        </authorList>
    </citation>
    <scope>NUCLEOTIDE SEQUENCE [LARGE SCALE GENOMIC DNA]</scope>
    <source>
        <strain evidence="4 5">K1</strain>
    </source>
</reference>
<dbReference type="Pfam" id="PF16344">
    <property type="entry name" value="FecR_C"/>
    <property type="match status" value="1"/>
</dbReference>
<dbReference type="Pfam" id="PF04773">
    <property type="entry name" value="FecR"/>
    <property type="match status" value="1"/>
</dbReference>
<organism evidence="4 5">
    <name type="scientific">Imtechella halotolerans K1</name>
    <dbReference type="NCBI Taxonomy" id="946077"/>
    <lineage>
        <taxon>Bacteria</taxon>
        <taxon>Pseudomonadati</taxon>
        <taxon>Bacteroidota</taxon>
        <taxon>Flavobacteriia</taxon>
        <taxon>Flavobacteriales</taxon>
        <taxon>Flavobacteriaceae</taxon>
        <taxon>Imtechella</taxon>
    </lineage>
</organism>
<evidence type="ECO:0000256" key="1">
    <source>
        <dbReference type="SAM" id="Phobius"/>
    </source>
</evidence>
<dbReference type="InterPro" id="IPR032508">
    <property type="entry name" value="FecR_C"/>
</dbReference>
<dbReference type="Gene3D" id="3.55.50.30">
    <property type="match status" value="1"/>
</dbReference>
<keyword evidence="1" id="KW-0812">Transmembrane</keyword>
<dbReference type="GO" id="GO:0016989">
    <property type="term" value="F:sigma factor antagonist activity"/>
    <property type="evidence" value="ECO:0007669"/>
    <property type="project" value="TreeGrafter"/>
</dbReference>
<feature type="domain" description="Protein FecR C-terminal" evidence="3">
    <location>
        <begin position="302"/>
        <end position="370"/>
    </location>
</feature>
<dbReference type="Gene3D" id="2.60.120.1440">
    <property type="match status" value="1"/>
</dbReference>
<evidence type="ECO:0000259" key="3">
    <source>
        <dbReference type="Pfam" id="PF16344"/>
    </source>
</evidence>
<feature type="transmembrane region" description="Helical" evidence="1">
    <location>
        <begin position="78"/>
        <end position="98"/>
    </location>
</feature>
<keyword evidence="5" id="KW-1185">Reference proteome</keyword>
<dbReference type="EMBL" id="AJJU01000008">
    <property type="protein sequence ID" value="EID75023.1"/>
    <property type="molecule type" value="Genomic_DNA"/>
</dbReference>
<evidence type="ECO:0000313" key="5">
    <source>
        <dbReference type="Proteomes" id="UP000005938"/>
    </source>
</evidence>
<dbReference type="STRING" id="946077.W5A_07452"/>
<dbReference type="InterPro" id="IPR006860">
    <property type="entry name" value="FecR"/>
</dbReference>
<dbReference type="RefSeq" id="WP_008239047.1">
    <property type="nucleotide sequence ID" value="NZ_AJJU01000008.1"/>
</dbReference>
<accession>I0WF57</accession>
<dbReference type="PANTHER" id="PTHR30273:SF2">
    <property type="entry name" value="PROTEIN FECR"/>
    <property type="match status" value="1"/>
</dbReference>
<comment type="caution">
    <text evidence="4">The sequence shown here is derived from an EMBL/GenBank/DDBJ whole genome shotgun (WGS) entry which is preliminary data.</text>
</comment>
<dbReference type="OrthoDB" id="704021at2"/>
<protein>
    <submittedName>
        <fullName evidence="4">Anti-sigma factor</fullName>
    </submittedName>
</protein>
<gene>
    <name evidence="4" type="ORF">W5A_07452</name>
</gene>
<keyword evidence="1" id="KW-1133">Transmembrane helix</keyword>
<dbReference type="AlphaFoldDB" id="I0WF57"/>
<sequence length="376" mass="43132">MELNSNNIHKLFDKYINNECTTEEITLLHKFLDSYQRGSHDVTSLGYDSKDAFKRKLWDKISKKTHTKGQKKRRITPLLRYAAILICIISAAQLLKWYTTPTNSKELFIEDQSITITNSKNEKQSLESNDNHTITNKQGHVIAIQTGNQLSFKDNASINDIVYNEIYVPKGKTFTLVLSDGTVVHLNADTKLTFPSNFHPGKDREVFLNGEAYFEVVENKDAPFKVQTNDLKITVLGTQFLVNTYNQDPFAVLTEGSVALQIADQPSPKTVIIPGQKATLKSQKFEIKQVNTANYLSWIHGELVFENEPFLEIIKKIERRYNVQIINTYEAYNNVEFRGKFDNESIIDMLETFKESALFDYSIQNNQIIITKPKNN</sequence>
<dbReference type="PANTHER" id="PTHR30273">
    <property type="entry name" value="PERIPLASMIC SIGNAL SENSOR AND SIGMA FACTOR ACTIVATOR FECR-RELATED"/>
    <property type="match status" value="1"/>
</dbReference>
<evidence type="ECO:0000313" key="4">
    <source>
        <dbReference type="EMBL" id="EID75023.1"/>
    </source>
</evidence>
<evidence type="ECO:0000259" key="2">
    <source>
        <dbReference type="Pfam" id="PF04773"/>
    </source>
</evidence>
<dbReference type="PIRSF" id="PIRSF018266">
    <property type="entry name" value="FecR"/>
    <property type="match status" value="1"/>
</dbReference>